<evidence type="ECO:0000313" key="1">
    <source>
        <dbReference type="EMBL" id="MBW4549470.1"/>
    </source>
</evidence>
<proteinExistence type="predicted"/>
<dbReference type="SUPFAM" id="SSF52540">
    <property type="entry name" value="P-loop containing nucleoside triphosphate hydrolases"/>
    <property type="match status" value="1"/>
</dbReference>
<dbReference type="AlphaFoldDB" id="A0A951PSQ5"/>
<accession>A0A951PSQ5</accession>
<dbReference type="EMBL" id="JAHHIF010000103">
    <property type="protein sequence ID" value="MBW4549470.1"/>
    <property type="molecule type" value="Genomic_DNA"/>
</dbReference>
<comment type="caution">
    <text evidence="1">The sequence shown here is derived from an EMBL/GenBank/DDBJ whole genome shotgun (WGS) entry which is preliminary data.</text>
</comment>
<evidence type="ECO:0000313" key="2">
    <source>
        <dbReference type="Proteomes" id="UP000753908"/>
    </source>
</evidence>
<organism evidence="1 2">
    <name type="scientific">Symplocastrum torsivum CPER-KK1</name>
    <dbReference type="NCBI Taxonomy" id="450513"/>
    <lineage>
        <taxon>Bacteria</taxon>
        <taxon>Bacillati</taxon>
        <taxon>Cyanobacteriota</taxon>
        <taxon>Cyanophyceae</taxon>
        <taxon>Oscillatoriophycideae</taxon>
        <taxon>Oscillatoriales</taxon>
        <taxon>Microcoleaceae</taxon>
        <taxon>Symplocastrum</taxon>
    </lineage>
</organism>
<dbReference type="InterPro" id="IPR027417">
    <property type="entry name" value="P-loop_NTPase"/>
</dbReference>
<dbReference type="Gene3D" id="3.40.50.300">
    <property type="entry name" value="P-loop containing nucleotide triphosphate hydrolases"/>
    <property type="match status" value="1"/>
</dbReference>
<protein>
    <submittedName>
        <fullName evidence="1">AAA-like domain-containing protein</fullName>
    </submittedName>
</protein>
<gene>
    <name evidence="1" type="ORF">KME25_34495</name>
</gene>
<reference evidence="1" key="1">
    <citation type="submission" date="2021-05" db="EMBL/GenBank/DDBJ databases">
        <authorList>
            <person name="Pietrasiak N."/>
            <person name="Ward R."/>
            <person name="Stajich J.E."/>
            <person name="Kurbessoian T."/>
        </authorList>
    </citation>
    <scope>NUCLEOTIDE SEQUENCE</scope>
    <source>
        <strain evidence="1">CPER-KK1</strain>
    </source>
</reference>
<dbReference type="Proteomes" id="UP000753908">
    <property type="component" value="Unassembled WGS sequence"/>
</dbReference>
<dbReference type="Pfam" id="PF14516">
    <property type="entry name" value="AAA_35"/>
    <property type="match status" value="1"/>
</dbReference>
<reference evidence="1" key="2">
    <citation type="journal article" date="2022" name="Microbiol. Resour. Announc.">
        <title>Metagenome Sequencing to Explore Phylogenomics of Terrestrial Cyanobacteria.</title>
        <authorList>
            <person name="Ward R.D."/>
            <person name="Stajich J.E."/>
            <person name="Johansen J.R."/>
            <person name="Huntemann M."/>
            <person name="Clum A."/>
            <person name="Foster B."/>
            <person name="Foster B."/>
            <person name="Roux S."/>
            <person name="Palaniappan K."/>
            <person name="Varghese N."/>
            <person name="Mukherjee S."/>
            <person name="Reddy T.B.K."/>
            <person name="Daum C."/>
            <person name="Copeland A."/>
            <person name="Chen I.A."/>
            <person name="Ivanova N.N."/>
            <person name="Kyrpides N.C."/>
            <person name="Shapiro N."/>
            <person name="Eloe-Fadrosh E.A."/>
            <person name="Pietrasiak N."/>
        </authorList>
    </citation>
    <scope>NUCLEOTIDE SEQUENCE</scope>
    <source>
        <strain evidence="1">CPER-KK1</strain>
    </source>
</reference>
<name>A0A951PSQ5_9CYAN</name>
<sequence length="325" mass="36987">MNTVQNQVYKYKVGGSLPVNAPSYVVRQADQDLYEGLKAGEFCYVLNSRQMGKSSLRVQTMQKLKQEGFACASIDLTRIGSKVTSEQWYGGVVCDLWRSFNLIGTVDFRTWWRDRELLSPVQRLNEFIESVLLASIDSKIVIFVDEIDSVLSLSFSLDDFFALIRACYNQRVDQPDYNRLRFALLGVALPSDLIADRNRTPFNIGRAIALSGFHIEEAQPLAQGLARKVSNPEKVLAEVLAWTGEQPFLTQKLCQLILTLEEDVSQGRESEWIEQLVDSRLIVNWEAQDVPEHLKTIRDHLLGSEQRTGRLLAHIPPFECHKQII</sequence>